<feature type="domain" description="HNH nuclease" evidence="1">
    <location>
        <begin position="250"/>
        <end position="287"/>
    </location>
</feature>
<dbReference type="CDD" id="cd00085">
    <property type="entry name" value="HNHc"/>
    <property type="match status" value="1"/>
</dbReference>
<gene>
    <name evidence="2" type="ORF">GCM10011410_01780</name>
</gene>
<reference evidence="2" key="1">
    <citation type="journal article" date="2014" name="Int. J. Syst. Evol. Microbiol.">
        <title>Complete genome sequence of Corynebacterium casei LMG S-19264T (=DSM 44701T), isolated from a smear-ripened cheese.</title>
        <authorList>
            <consortium name="US DOE Joint Genome Institute (JGI-PGF)"/>
            <person name="Walter F."/>
            <person name="Albersmeier A."/>
            <person name="Kalinowski J."/>
            <person name="Ruckert C."/>
        </authorList>
    </citation>
    <scope>NUCLEOTIDE SEQUENCE</scope>
    <source>
        <strain evidence="2">CGMCC 1.15478</strain>
    </source>
</reference>
<dbReference type="EMBL" id="BMJH01000001">
    <property type="protein sequence ID" value="GGC53079.1"/>
    <property type="molecule type" value="Genomic_DNA"/>
</dbReference>
<keyword evidence="2" id="KW-0378">Hydrolase</keyword>
<organism evidence="2 3">
    <name type="scientific">Hoyosella rhizosphaerae</name>
    <dbReference type="NCBI Taxonomy" id="1755582"/>
    <lineage>
        <taxon>Bacteria</taxon>
        <taxon>Bacillati</taxon>
        <taxon>Actinomycetota</taxon>
        <taxon>Actinomycetes</taxon>
        <taxon>Mycobacteriales</taxon>
        <taxon>Hoyosellaceae</taxon>
        <taxon>Hoyosella</taxon>
    </lineage>
</organism>
<dbReference type="RefSeq" id="WP_229675626.1">
    <property type="nucleotide sequence ID" value="NZ_BMJH01000001.1"/>
</dbReference>
<sequence>MDHQAPLEFAQRLVALLETGRRVSTYKLATLMAMIDVCVENEVGPEATFAIPISELTHRVIGYYWRQVRPYAEHGILHQSSQKAAIPAFIAHTRPILQAKKLHTPEAAREVGDPDYFSLVNKVQRKLIHNPLTYLQTPNAKSFTGTTDFIFDSSAFSNKMTSAELDAIGWMIVLKPGVAHAMRELAGLIRPVIEIMWTDDVVRWNRHELETDDLAGFLFGSDRSSLAVVGPHLRDLQNNRCFYCDTKLPKTLHIDHVIPFSKVPLDGIANYVAADARCNLDKSATLPIREHTDRALARDKTDLASISEHTRVPVLLTRTQKASAGIYNGLPPGVPLWVGRGSYSPFGA</sequence>
<evidence type="ECO:0000259" key="1">
    <source>
        <dbReference type="Pfam" id="PF13395"/>
    </source>
</evidence>
<keyword evidence="3" id="KW-1185">Reference proteome</keyword>
<dbReference type="Gene3D" id="1.10.30.50">
    <property type="match status" value="1"/>
</dbReference>
<evidence type="ECO:0000313" key="2">
    <source>
        <dbReference type="EMBL" id="GGC53079.1"/>
    </source>
</evidence>
<keyword evidence="2" id="KW-0255">Endonuclease</keyword>
<dbReference type="AlphaFoldDB" id="A0A916TZN8"/>
<protein>
    <submittedName>
        <fullName evidence="2">HNH endonuclease</fullName>
    </submittedName>
</protein>
<evidence type="ECO:0000313" key="3">
    <source>
        <dbReference type="Proteomes" id="UP000641514"/>
    </source>
</evidence>
<comment type="caution">
    <text evidence="2">The sequence shown here is derived from an EMBL/GenBank/DDBJ whole genome shotgun (WGS) entry which is preliminary data.</text>
</comment>
<name>A0A916TZN8_9ACTN</name>
<proteinExistence type="predicted"/>
<reference evidence="2" key="2">
    <citation type="submission" date="2020-09" db="EMBL/GenBank/DDBJ databases">
        <authorList>
            <person name="Sun Q."/>
            <person name="Zhou Y."/>
        </authorList>
    </citation>
    <scope>NUCLEOTIDE SEQUENCE</scope>
    <source>
        <strain evidence="2">CGMCC 1.15478</strain>
    </source>
</reference>
<dbReference type="InterPro" id="IPR003615">
    <property type="entry name" value="HNH_nuc"/>
</dbReference>
<dbReference type="GO" id="GO:0004519">
    <property type="term" value="F:endonuclease activity"/>
    <property type="evidence" value="ECO:0007669"/>
    <property type="project" value="UniProtKB-KW"/>
</dbReference>
<accession>A0A916TZN8</accession>
<keyword evidence="2" id="KW-0540">Nuclease</keyword>
<dbReference type="Pfam" id="PF13395">
    <property type="entry name" value="HNH_4"/>
    <property type="match status" value="1"/>
</dbReference>
<dbReference type="Proteomes" id="UP000641514">
    <property type="component" value="Unassembled WGS sequence"/>
</dbReference>